<dbReference type="SUPFAM" id="SSF82866">
    <property type="entry name" value="Multidrug efflux transporter AcrB transmembrane domain"/>
    <property type="match status" value="2"/>
</dbReference>
<evidence type="ECO:0000256" key="1">
    <source>
        <dbReference type="ARBA" id="ARBA00004429"/>
    </source>
</evidence>
<dbReference type="Gene3D" id="3.30.70.1430">
    <property type="entry name" value="Multidrug efflux transporter AcrB pore domain"/>
    <property type="match status" value="2"/>
</dbReference>
<dbReference type="GO" id="GO:0005886">
    <property type="term" value="C:plasma membrane"/>
    <property type="evidence" value="ECO:0007669"/>
    <property type="project" value="UniProtKB-SubCell"/>
</dbReference>
<feature type="transmembrane region" description="Helical" evidence="9">
    <location>
        <begin position="998"/>
        <end position="1030"/>
    </location>
</feature>
<feature type="transmembrane region" description="Helical" evidence="9">
    <location>
        <begin position="927"/>
        <end position="951"/>
    </location>
</feature>
<evidence type="ECO:0000256" key="7">
    <source>
        <dbReference type="ARBA" id="ARBA00022989"/>
    </source>
</evidence>
<dbReference type="FunFam" id="3.30.70.1430:FF:000002">
    <property type="entry name" value="Efflux pump membrane transporter"/>
    <property type="match status" value="1"/>
</dbReference>
<keyword evidence="8 9" id="KW-0472">Membrane</keyword>
<feature type="transmembrane region" description="Helical" evidence="9">
    <location>
        <begin position="438"/>
        <end position="458"/>
    </location>
</feature>
<dbReference type="InterPro" id="IPR004764">
    <property type="entry name" value="MdtF-like"/>
</dbReference>
<evidence type="ECO:0000256" key="9">
    <source>
        <dbReference type="RuleBase" id="RU364070"/>
    </source>
</evidence>
<evidence type="ECO:0000313" key="10">
    <source>
        <dbReference type="EMBL" id="PNG26231.1"/>
    </source>
</evidence>
<dbReference type="Pfam" id="PF00873">
    <property type="entry name" value="ACR_tran"/>
    <property type="match status" value="1"/>
</dbReference>
<dbReference type="NCBIfam" id="TIGR00915">
    <property type="entry name" value="2A0602"/>
    <property type="match status" value="1"/>
</dbReference>
<dbReference type="Proteomes" id="UP000236286">
    <property type="component" value="Unassembled WGS sequence"/>
</dbReference>
<feature type="transmembrane region" description="Helical" evidence="9">
    <location>
        <begin position="396"/>
        <end position="417"/>
    </location>
</feature>
<sequence length="1052" mass="112518">MSRFFIDRPIFAWVLGLILMLGGAIEIFQLPIAQYPSIAAPQISITVTYPGASAQTVADTVVRPILQQISGLDGLEYVSSSTQSSGAMEIDLTFVQGVDPNIAQVQVQNKLSLAEANLPTEVTQQGIKVNKAVKNFMLIVGLVSSDESMSGADINDYVAANLQDPLTRISGVGDFTLFGSEYAMRIWLDPDKLFKYSLTVGDVSTAISAQNVQISSGELGGLPAQKGQRLDATIIGPSRMETPEQFENILLKVNQNGSQVRLRDVARVELGAQSYATEALYNNKPVSALALKLAPGANQLSTETAVRNELNRLAQFFPAGLEIVYPLDTEPFITLSIEEVAKTLIEAVALVFLVMFIFLQNFRATLIPTIAVPIVLLGTFAVLAAFGYSINTLTMLAMVLAVGLLVDDAIVVVENVERLMSERQLSPREAARQSMDEISGALVGIALVLSAVFLPMAFLSGSTGVIYRQFSVTIVSAMALSVIVALTLTPALCATLLKPRAHGAESSQKGLFGLFNRGFAWTNRRYCGGVGRMIARSRWSMLGLVLVAGSVVFLFARMPTGFLPDEDQALLFGQVTLPPGSTAEQTQAVTRRVTDYLLTQEKDSAESVLSVNGFNFSGQAQNAGFFVVKLKDWSERPNASQSGAAVAGRIMQHFGGDRDAQIFAFQPPAVMELGNATGFDLELEDRGQLGHEKLLAARNQLLGMAAQSPGLMAVRPNGLDDAPQYRLDIDREKANALGVSVSNLNTTIQGALGSAFVNQFMRGGRVKQVYIQGDASSRMLPSDLSQWYVRNTAGNMVPFDSFLGGSWSSGPQKVEGYNGLTSFEILGAPAPGSSTGAAMATMEGLLAKLPQGVGYEWTGLSYEQQKSGSQTGPLYAISLIVILLCLAALYESWPIPLAVLLVVPLGVVGAIIATLTRGLDNDVYFQVGLLTTVGLAVKNAILIVEFAKAFFDSGMSLAESAIKAAQERLRPILMTSIAFMFGTFPLAIASGAGAGSRVAIGTAVVGGMLSATFLAIFFVPVFFVVVLRLFRVAPRRSREATDHVAPDARQEA</sequence>
<comment type="caution">
    <text evidence="9">Lacks conserved residue(s) required for the propagation of feature annotation.</text>
</comment>
<protein>
    <recommendedName>
        <fullName evidence="9">Efflux pump membrane transporter</fullName>
    </recommendedName>
</protein>
<organism evidence="10 11">
    <name type="scientific">Methylocella silvestris</name>
    <dbReference type="NCBI Taxonomy" id="199596"/>
    <lineage>
        <taxon>Bacteria</taxon>
        <taxon>Pseudomonadati</taxon>
        <taxon>Pseudomonadota</taxon>
        <taxon>Alphaproteobacteria</taxon>
        <taxon>Hyphomicrobiales</taxon>
        <taxon>Beijerinckiaceae</taxon>
        <taxon>Methylocella</taxon>
    </lineage>
</organism>
<dbReference type="GO" id="GO:0009636">
    <property type="term" value="P:response to toxic substance"/>
    <property type="evidence" value="ECO:0007669"/>
    <property type="project" value="UniProtKB-ARBA"/>
</dbReference>
<evidence type="ECO:0000256" key="6">
    <source>
        <dbReference type="ARBA" id="ARBA00022692"/>
    </source>
</evidence>
<dbReference type="Gene3D" id="3.30.70.1320">
    <property type="entry name" value="Multidrug efflux transporter AcrB pore domain like"/>
    <property type="match status" value="1"/>
</dbReference>
<dbReference type="OrthoDB" id="9807350at2"/>
<dbReference type="SUPFAM" id="SSF82693">
    <property type="entry name" value="Multidrug efflux transporter AcrB pore domain, PN1, PN2, PC1 and PC2 subdomains"/>
    <property type="match status" value="4"/>
</dbReference>
<dbReference type="FunFam" id="3.30.70.1430:FF:000001">
    <property type="entry name" value="Efflux pump membrane transporter"/>
    <property type="match status" value="1"/>
</dbReference>
<keyword evidence="7 9" id="KW-1133">Transmembrane helix</keyword>
<keyword evidence="3 9" id="KW-0813">Transport</keyword>
<evidence type="ECO:0000256" key="3">
    <source>
        <dbReference type="ARBA" id="ARBA00022448"/>
    </source>
</evidence>
<keyword evidence="4" id="KW-1003">Cell membrane</keyword>
<dbReference type="GO" id="GO:0042910">
    <property type="term" value="F:xenobiotic transmembrane transporter activity"/>
    <property type="evidence" value="ECO:0007669"/>
    <property type="project" value="TreeGrafter"/>
</dbReference>
<dbReference type="SUPFAM" id="SSF82714">
    <property type="entry name" value="Multidrug efflux transporter AcrB TolC docking domain, DN and DC subdomains"/>
    <property type="match status" value="2"/>
</dbReference>
<feature type="transmembrane region" description="Helical" evidence="9">
    <location>
        <begin position="897"/>
        <end position="915"/>
    </location>
</feature>
<dbReference type="AlphaFoldDB" id="A0A2J7THJ2"/>
<dbReference type="Gene3D" id="3.30.70.1440">
    <property type="entry name" value="Multidrug efflux transporter AcrB pore domain"/>
    <property type="match status" value="1"/>
</dbReference>
<dbReference type="RefSeq" id="WP_102843397.1">
    <property type="nucleotide sequence ID" value="NZ_PDZR01000008.1"/>
</dbReference>
<keyword evidence="6 9" id="KW-0812">Transmembrane</keyword>
<evidence type="ECO:0000256" key="2">
    <source>
        <dbReference type="ARBA" id="ARBA00010942"/>
    </source>
</evidence>
<comment type="subcellular location">
    <subcellularLocation>
        <location evidence="1 9">Cell inner membrane</location>
        <topology evidence="1 9">Multi-pass membrane protein</topology>
    </subcellularLocation>
</comment>
<feature type="transmembrane region" description="Helical" evidence="9">
    <location>
        <begin position="470"/>
        <end position="497"/>
    </location>
</feature>
<evidence type="ECO:0000256" key="4">
    <source>
        <dbReference type="ARBA" id="ARBA00022475"/>
    </source>
</evidence>
<feature type="transmembrane region" description="Helical" evidence="9">
    <location>
        <begin position="366"/>
        <end position="390"/>
    </location>
</feature>
<evidence type="ECO:0000256" key="5">
    <source>
        <dbReference type="ARBA" id="ARBA00022519"/>
    </source>
</evidence>
<feature type="transmembrane region" description="Helical" evidence="9">
    <location>
        <begin position="972"/>
        <end position="992"/>
    </location>
</feature>
<dbReference type="NCBIfam" id="NF000282">
    <property type="entry name" value="RND_permease_1"/>
    <property type="match status" value="1"/>
</dbReference>
<evidence type="ECO:0000313" key="11">
    <source>
        <dbReference type="Proteomes" id="UP000236286"/>
    </source>
</evidence>
<gene>
    <name evidence="10" type="ORF">CR492_08885</name>
</gene>
<dbReference type="Gene3D" id="3.30.2090.10">
    <property type="entry name" value="Multidrug efflux transporter AcrB TolC docking domain, DN and DC subdomains"/>
    <property type="match status" value="2"/>
</dbReference>
<dbReference type="InterPro" id="IPR027463">
    <property type="entry name" value="AcrB_DN_DC_subdom"/>
</dbReference>
<dbReference type="InterPro" id="IPR001036">
    <property type="entry name" value="Acrflvin-R"/>
</dbReference>
<feature type="transmembrane region" description="Helical" evidence="9">
    <location>
        <begin position="340"/>
        <end position="359"/>
    </location>
</feature>
<evidence type="ECO:0000256" key="8">
    <source>
        <dbReference type="ARBA" id="ARBA00023136"/>
    </source>
</evidence>
<dbReference type="PRINTS" id="PR00702">
    <property type="entry name" value="ACRIFLAVINRP"/>
</dbReference>
<dbReference type="FunFam" id="3.30.2090.10:FF:000001">
    <property type="entry name" value="Efflux pump membrane transporter"/>
    <property type="match status" value="1"/>
</dbReference>
<dbReference type="EMBL" id="PDZR01000008">
    <property type="protein sequence ID" value="PNG26231.1"/>
    <property type="molecule type" value="Genomic_DNA"/>
</dbReference>
<keyword evidence="5 9" id="KW-0997">Cell inner membrane</keyword>
<dbReference type="PANTHER" id="PTHR32063">
    <property type="match status" value="1"/>
</dbReference>
<feature type="transmembrane region" description="Helical" evidence="9">
    <location>
        <begin position="539"/>
        <end position="558"/>
    </location>
</feature>
<dbReference type="FunFam" id="1.20.1640.10:FF:000001">
    <property type="entry name" value="Efflux pump membrane transporter"/>
    <property type="match status" value="1"/>
</dbReference>
<comment type="similarity">
    <text evidence="2 9">Belongs to the resistance-nodulation-cell division (RND) (TC 2.A.6) family.</text>
</comment>
<accession>A0A2J7THJ2</accession>
<name>A0A2J7THJ2_METSI</name>
<dbReference type="Gene3D" id="1.20.1640.10">
    <property type="entry name" value="Multidrug efflux transporter AcrB transmembrane domain"/>
    <property type="match status" value="2"/>
</dbReference>
<proteinExistence type="inferred from homology"/>
<reference evidence="10 11" key="1">
    <citation type="submission" date="2017-10" db="EMBL/GenBank/DDBJ databases">
        <title>Genome announcement of Methylocella silvestris TVC from permafrost.</title>
        <authorList>
            <person name="Wang J."/>
            <person name="Geng K."/>
            <person name="Ul-Haque F."/>
            <person name="Crombie A.T."/>
            <person name="Street L.E."/>
            <person name="Wookey P.A."/>
            <person name="Murrell J.C."/>
            <person name="Pratscher J."/>
        </authorList>
    </citation>
    <scope>NUCLEOTIDE SEQUENCE [LARGE SCALE GENOMIC DNA]</scope>
    <source>
        <strain evidence="10 11">TVC</strain>
    </source>
</reference>
<dbReference type="GO" id="GO:0015562">
    <property type="term" value="F:efflux transmembrane transporter activity"/>
    <property type="evidence" value="ECO:0007669"/>
    <property type="project" value="InterPro"/>
</dbReference>
<comment type="caution">
    <text evidence="10">The sequence shown here is derived from an EMBL/GenBank/DDBJ whole genome shotgun (WGS) entry which is preliminary data.</text>
</comment>
<feature type="transmembrane region" description="Helical" evidence="9">
    <location>
        <begin position="872"/>
        <end position="890"/>
    </location>
</feature>
<dbReference type="PANTHER" id="PTHR32063:SF13">
    <property type="entry name" value="MULTIDRUG EFFLUX PUMP SUBUNIT ACRB-RELATED"/>
    <property type="match status" value="1"/>
</dbReference>